<comment type="similarity">
    <text evidence="3">Belongs to the DegT/DnrJ/EryC1 family.</text>
</comment>
<dbReference type="EMBL" id="CU459003">
    <property type="protein sequence ID" value="CAM76642.1"/>
    <property type="molecule type" value="Genomic_DNA"/>
</dbReference>
<proteinExistence type="inferred from homology"/>
<dbReference type="InterPro" id="IPR015421">
    <property type="entry name" value="PyrdxlP-dep_Trfase_major"/>
</dbReference>
<evidence type="ECO:0000256" key="2">
    <source>
        <dbReference type="PIRSR" id="PIRSR000390-2"/>
    </source>
</evidence>
<dbReference type="InterPro" id="IPR000653">
    <property type="entry name" value="DegT/StrS_aminotransferase"/>
</dbReference>
<evidence type="ECO:0000256" key="1">
    <source>
        <dbReference type="PIRSR" id="PIRSR000390-1"/>
    </source>
</evidence>
<keyword evidence="4" id="KW-0808">Transferase</keyword>
<dbReference type="InterPro" id="IPR015424">
    <property type="entry name" value="PyrdxlP-dep_Trfase"/>
</dbReference>
<evidence type="ECO:0000256" key="3">
    <source>
        <dbReference type="RuleBase" id="RU004508"/>
    </source>
</evidence>
<dbReference type="PANTHER" id="PTHR30244:SF30">
    <property type="entry name" value="BLR5990 PROTEIN"/>
    <property type="match status" value="1"/>
</dbReference>
<dbReference type="RefSeq" id="WP_106003056.1">
    <property type="nucleotide sequence ID" value="NZ_CP027527.1"/>
</dbReference>
<organism evidence="4">
    <name type="scientific">Magnetospirillum gryphiswaldense</name>
    <dbReference type="NCBI Taxonomy" id="55518"/>
    <lineage>
        <taxon>Bacteria</taxon>
        <taxon>Pseudomonadati</taxon>
        <taxon>Pseudomonadota</taxon>
        <taxon>Alphaproteobacteria</taxon>
        <taxon>Rhodospirillales</taxon>
        <taxon>Rhodospirillaceae</taxon>
        <taxon>Magnetospirillum</taxon>
    </lineage>
</organism>
<dbReference type="SUPFAM" id="SSF53383">
    <property type="entry name" value="PLP-dependent transferases"/>
    <property type="match status" value="1"/>
</dbReference>
<name>A4U185_9PROT</name>
<evidence type="ECO:0000313" key="4">
    <source>
        <dbReference type="EMBL" id="CAM76642.1"/>
    </source>
</evidence>
<dbReference type="AlphaFoldDB" id="A4U185"/>
<keyword evidence="4" id="KW-0032">Aminotransferase</keyword>
<dbReference type="GO" id="GO:0030170">
    <property type="term" value="F:pyridoxal phosphate binding"/>
    <property type="evidence" value="ECO:0007669"/>
    <property type="project" value="TreeGrafter"/>
</dbReference>
<dbReference type="PANTHER" id="PTHR30244">
    <property type="entry name" value="TRANSAMINASE"/>
    <property type="match status" value="1"/>
</dbReference>
<dbReference type="PIRSF" id="PIRSF000390">
    <property type="entry name" value="PLP_StrS"/>
    <property type="match status" value="1"/>
</dbReference>
<protein>
    <submittedName>
        <fullName evidence="4">DegT/DnrJ/EryC1/StrS family aminotransferase</fullName>
    </submittedName>
</protein>
<feature type="modified residue" description="N6-(pyridoxal phosphate)lysine" evidence="2">
    <location>
        <position position="198"/>
    </location>
</feature>
<dbReference type="GO" id="GO:0000271">
    <property type="term" value="P:polysaccharide biosynthetic process"/>
    <property type="evidence" value="ECO:0007669"/>
    <property type="project" value="TreeGrafter"/>
</dbReference>
<keyword evidence="2 3" id="KW-0663">Pyridoxal phosphate</keyword>
<accession>A4U185</accession>
<feature type="active site" description="Proton acceptor" evidence="1">
    <location>
        <position position="198"/>
    </location>
</feature>
<reference evidence="4" key="1">
    <citation type="journal article" date="2007" name="J. Bacteriol.">
        <title>Comparative genome analysis of four magnetotactic bacteria reveals a complex set of group-specific genes implicated in magnetosome biomineralization and function.</title>
        <authorList>
            <person name="Richter M."/>
            <person name="Kube M."/>
            <person name="Bazylinski D.A."/>
            <person name="Lombardot T."/>
            <person name="Gloeckner F.O."/>
            <person name="Reinhardt R."/>
            <person name="Schueler D."/>
        </authorList>
    </citation>
    <scope>NUCLEOTIDE SEQUENCE</scope>
    <source>
        <strain evidence="4">MSR-1</strain>
    </source>
</reference>
<gene>
    <name evidence="4" type="ORF">MGR_1172</name>
</gene>
<dbReference type="Gene3D" id="3.40.640.10">
    <property type="entry name" value="Type I PLP-dependent aspartate aminotransferase-like (Major domain)"/>
    <property type="match status" value="1"/>
</dbReference>
<dbReference type="GO" id="GO:0008483">
    <property type="term" value="F:transaminase activity"/>
    <property type="evidence" value="ECO:0007669"/>
    <property type="project" value="UniProtKB-KW"/>
</dbReference>
<sequence>MIPLSIPNLCGNEKRYLAECIDSSFVSTVGPFVGRFEAMTAAAAGAEAAVATSAGTTGLHLSLLACGVLPGDLVVLPSFTFIASANAISHCGATPWLMDVDAGSWTLNPALLADELRRSTAPGPDGLIHVPSGRRVSAILVVYTLGMPADMDRIMGIAEQYGLPVVADAAAALGADYKGRNLGSLGPILSVFSFNGNKTVTCGGGGAVVGAAGPVLDMVRHLSGTARIGSDYTHDRVGFNYRMTNVEAAVGCAQMENLDRFVTAKRDIHRRYNEALIGHAGLTAFPDPEWANSACWFSGVIVPESGVDPVELRRRLNEQGIEARPFWKPLYLQQPYKDVPCSKQTVSEGIWSRIVTLPCSTGLSRADQDRVINAVLDATR</sequence>
<dbReference type="Pfam" id="PF01041">
    <property type="entry name" value="DegT_DnrJ_EryC1"/>
    <property type="match status" value="1"/>
</dbReference>